<reference evidence="4" key="3">
    <citation type="journal article" date="2017" name="Genome Announc.">
        <title>Genome sequences of Cyberlindnera fabianii 65, Pichia kudriavzevii 129, and Saccharomyces cerevisiae 131 isolated from fermented masau fruits in Zimbabwe.</title>
        <authorList>
            <person name="van Rijswijck I.M.H."/>
            <person name="Derks M.F.L."/>
            <person name="Abee T."/>
            <person name="de Ridder D."/>
            <person name="Smid E.J."/>
        </authorList>
    </citation>
    <scope>NUCLEOTIDE SEQUENCE [LARGE SCALE GENOMIC DNA]</scope>
    <source>
        <strain evidence="4">129</strain>
    </source>
</reference>
<comment type="caution">
    <text evidence="1">The sequence shown here is derived from an EMBL/GenBank/DDBJ whole genome shotgun (WGS) entry which is preliminary data.</text>
</comment>
<reference evidence="1" key="2">
    <citation type="submission" date="2014-08" db="EMBL/GenBank/DDBJ databases">
        <title>Exploiting Issatchenkia orientalis SD108 for Succinic Acid Production.</title>
        <authorList>
            <person name="Xiao H."/>
            <person name="Shao Z."/>
            <person name="Jiang Y."/>
            <person name="Dole S."/>
            <person name="Zhao H."/>
        </authorList>
    </citation>
    <scope>NUCLEOTIDE SEQUENCE [LARGE SCALE GENOMIC DNA]</scope>
    <source>
        <strain evidence="1">SD108</strain>
    </source>
</reference>
<dbReference type="Proteomes" id="UP000029867">
    <property type="component" value="Unassembled WGS sequence"/>
</dbReference>
<evidence type="ECO:0000313" key="4">
    <source>
        <dbReference type="Proteomes" id="UP000189274"/>
    </source>
</evidence>
<evidence type="ECO:0000313" key="3">
    <source>
        <dbReference type="Proteomes" id="UP000029867"/>
    </source>
</evidence>
<dbReference type="HOGENOM" id="CLU_2097213_0_0_1"/>
<sequence length="116" mass="13384">MTKLILTDSGWKLLVLWMTVHLRLKIPPVDILLDNLVRYSKHHRTYAATNYSTSPKVQLWYQEHIEKAIGKNPCDNPMVSETIFLTNEKTTAVVSTPNAVLAHLHLSRPRFSMYSH</sequence>
<name>A0A099NVK3_PICKU</name>
<proteinExistence type="predicted"/>
<dbReference type="EMBL" id="MQVM01000019">
    <property type="protein sequence ID" value="ONH72673.1"/>
    <property type="molecule type" value="Genomic_DNA"/>
</dbReference>
<reference evidence="2" key="4">
    <citation type="submission" date="2017-01" db="EMBL/GenBank/DDBJ databases">
        <authorList>
            <person name="Mah S.A."/>
            <person name="Swanson W.J."/>
            <person name="Moy G.W."/>
            <person name="Vacquier V.D."/>
        </authorList>
    </citation>
    <scope>NUCLEOTIDE SEQUENCE [LARGE SCALE GENOMIC DNA]</scope>
    <source>
        <strain evidence="2">129</strain>
    </source>
</reference>
<evidence type="ECO:0000313" key="1">
    <source>
        <dbReference type="EMBL" id="KGK35994.1"/>
    </source>
</evidence>
<reference evidence="3" key="1">
    <citation type="journal article" date="2014" name="Microb. Cell Fact.">
        <title>Exploiting Issatchenkia orientalis SD108 for succinic acid production.</title>
        <authorList>
            <person name="Xiao H."/>
            <person name="Shao Z."/>
            <person name="Jiang Y."/>
            <person name="Dole S."/>
            <person name="Zhao H."/>
        </authorList>
    </citation>
    <scope>NUCLEOTIDE SEQUENCE [LARGE SCALE GENOMIC DNA]</scope>
    <source>
        <strain evidence="3">SD108</strain>
    </source>
</reference>
<dbReference type="EMBL" id="JQFK01000204">
    <property type="protein sequence ID" value="KGK35994.1"/>
    <property type="molecule type" value="Genomic_DNA"/>
</dbReference>
<organism evidence="1 3">
    <name type="scientific">Pichia kudriavzevii</name>
    <name type="common">Yeast</name>
    <name type="synonym">Issatchenkia orientalis</name>
    <dbReference type="NCBI Taxonomy" id="4909"/>
    <lineage>
        <taxon>Eukaryota</taxon>
        <taxon>Fungi</taxon>
        <taxon>Dikarya</taxon>
        <taxon>Ascomycota</taxon>
        <taxon>Saccharomycotina</taxon>
        <taxon>Pichiomycetes</taxon>
        <taxon>Pichiales</taxon>
        <taxon>Pichiaceae</taxon>
        <taxon>Pichia</taxon>
    </lineage>
</organism>
<dbReference type="Proteomes" id="UP000189274">
    <property type="component" value="Unassembled WGS sequence"/>
</dbReference>
<protein>
    <submittedName>
        <fullName evidence="1">Uncharacterized protein</fullName>
    </submittedName>
</protein>
<gene>
    <name evidence="2" type="ORF">BOH78_3672</name>
    <name evidence="1" type="ORF">JL09_g4857</name>
</gene>
<evidence type="ECO:0000313" key="2">
    <source>
        <dbReference type="EMBL" id="ONH72673.1"/>
    </source>
</evidence>
<dbReference type="AlphaFoldDB" id="A0A099NVK3"/>
<accession>A0A099NVK3</accession>